<evidence type="ECO:0000313" key="1">
    <source>
        <dbReference type="EMBL" id="OJT04750.1"/>
    </source>
</evidence>
<keyword evidence="2" id="KW-1185">Reference proteome</keyword>
<evidence type="ECO:0000313" key="2">
    <source>
        <dbReference type="Proteomes" id="UP000184267"/>
    </source>
</evidence>
<proteinExistence type="predicted"/>
<dbReference type="OMA" id="YACKQAM"/>
<dbReference type="Proteomes" id="UP000184267">
    <property type="component" value="Unassembled WGS sequence"/>
</dbReference>
<accession>A0A1M2VAR9</accession>
<reference evidence="1 2" key="1">
    <citation type="submission" date="2016-10" db="EMBL/GenBank/DDBJ databases">
        <title>Genome sequence of the basidiomycete white-rot fungus Trametes pubescens.</title>
        <authorList>
            <person name="Makela M.R."/>
            <person name="Granchi Z."/>
            <person name="Peng M."/>
            <person name="De Vries R.P."/>
            <person name="Grigoriev I."/>
            <person name="Riley R."/>
            <person name="Hilden K."/>
        </authorList>
    </citation>
    <scope>NUCLEOTIDE SEQUENCE [LARGE SCALE GENOMIC DNA]</scope>
    <source>
        <strain evidence="1 2">FBCC735</strain>
    </source>
</reference>
<dbReference type="STRING" id="154538.A0A1M2VAR9"/>
<protein>
    <submittedName>
        <fullName evidence="1">Uncharacterized protein</fullName>
    </submittedName>
</protein>
<gene>
    <name evidence="1" type="ORF">TRAPUB_4544</name>
</gene>
<organism evidence="1 2">
    <name type="scientific">Trametes pubescens</name>
    <name type="common">White-rot fungus</name>
    <dbReference type="NCBI Taxonomy" id="154538"/>
    <lineage>
        <taxon>Eukaryota</taxon>
        <taxon>Fungi</taxon>
        <taxon>Dikarya</taxon>
        <taxon>Basidiomycota</taxon>
        <taxon>Agaricomycotina</taxon>
        <taxon>Agaricomycetes</taxon>
        <taxon>Polyporales</taxon>
        <taxon>Polyporaceae</taxon>
        <taxon>Trametes</taxon>
    </lineage>
</organism>
<dbReference type="EMBL" id="MNAD01001519">
    <property type="protein sequence ID" value="OJT04750.1"/>
    <property type="molecule type" value="Genomic_DNA"/>
</dbReference>
<comment type="caution">
    <text evidence="1">The sequence shown here is derived from an EMBL/GenBank/DDBJ whole genome shotgun (WGS) entry which is preliminary data.</text>
</comment>
<dbReference type="AlphaFoldDB" id="A0A1M2VAR9"/>
<dbReference type="OrthoDB" id="3227562at2759"/>
<sequence>MRSQPTEDHNMEDVMDATMDYNPTAQHIPQVTHQRYDAPVANNPNNNTSESWPAFPAHLPTFAWCPVLTEMDRRYEQMRAVVATAAQPREPIRDIPVKVHIRRPDKDSWAYMGRGVVSQEVTGQSSRGAALQAERRGNFVVIGCVEGNRVVSWSLNALNHAETVRLLASIELAAYACKQAMADPALHSAIRRRIARVIKDDRRRRHKRRKDQDSMVAAFARTGLVEDSDAAPTGAPSAYAPTFPTAVPAMRAPLPAEPVPVPAPIPMPIPNPAPAQASGGLFGGMQTGL</sequence>
<name>A0A1M2VAR9_TRAPU</name>